<proteinExistence type="predicted"/>
<comment type="caution">
    <text evidence="2">The sequence shown here is derived from an EMBL/GenBank/DDBJ whole genome shotgun (WGS) entry which is preliminary data.</text>
</comment>
<dbReference type="AlphaFoldDB" id="A0A388KAV3"/>
<gene>
    <name evidence="2" type="ORF">CBR_g84858</name>
</gene>
<keyword evidence="3" id="KW-1185">Reference proteome</keyword>
<sequence>MTKSKQSMLLQSVVPAAAMKCKMARAPVKRKISWELEQVEAVVPTSMAVRADMCPSSTKKARCTGEENMPGWIARSPHRLPGQSPLIGRREVVEMARRESVLGKPLSSIMSMASGHSECWTRAENVPSCGKEGEAENEGEGILRERANRVAAGGLLRANSCAGTSLLGVWAGLENAGVNGWTEAESTRKRFKTVDGIAAAPAAVTVRISVQGHGAGMEKLRGEMTAAKAGLLKTLSLAKNVECDHKIQRRLMEKESDQLRKSVFKHRSTVEKSPCALGGCSRNGVSPGVAELSNVSASARAAQLRETTTTELAHPAGPYYNACATDSQDIVERVSECSEKKDSQSRKIQMKEEDDEDDACVAMSPFFTRVRPHKLAIEAQVQEIFERSKAEADVMSSPVPSLSVSGGAGSVDPLATSLSSSLTDSLSDALSTPTDQRIAALAEASVEPCAPMVCRYNKRRSSRCSLNFQEEALGGEIGTDMSTTTRYESCTESSSRRSPSSSRSPSPTTSESSSSSSSSVVTATSSPVRVEARAFHARKSTAMRTLPSKWYPR</sequence>
<evidence type="ECO:0000256" key="1">
    <source>
        <dbReference type="SAM" id="MobiDB-lite"/>
    </source>
</evidence>
<accession>A0A388KAV3</accession>
<protein>
    <submittedName>
        <fullName evidence="2">Uncharacterized protein</fullName>
    </submittedName>
</protein>
<dbReference type="Gramene" id="GBG67194">
    <property type="protein sequence ID" value="GBG67194"/>
    <property type="gene ID" value="CBR_g84858"/>
</dbReference>
<dbReference type="Proteomes" id="UP000265515">
    <property type="component" value="Unassembled WGS sequence"/>
</dbReference>
<dbReference type="EMBL" id="BFEA01000084">
    <property type="protein sequence ID" value="GBG67194.1"/>
    <property type="molecule type" value="Genomic_DNA"/>
</dbReference>
<reference evidence="2 3" key="1">
    <citation type="journal article" date="2018" name="Cell">
        <title>The Chara Genome: Secondary Complexity and Implications for Plant Terrestrialization.</title>
        <authorList>
            <person name="Nishiyama T."/>
            <person name="Sakayama H."/>
            <person name="Vries J.D."/>
            <person name="Buschmann H."/>
            <person name="Saint-Marcoux D."/>
            <person name="Ullrich K.K."/>
            <person name="Haas F.B."/>
            <person name="Vanderstraeten L."/>
            <person name="Becker D."/>
            <person name="Lang D."/>
            <person name="Vosolsobe S."/>
            <person name="Rombauts S."/>
            <person name="Wilhelmsson P.K.I."/>
            <person name="Janitza P."/>
            <person name="Kern R."/>
            <person name="Heyl A."/>
            <person name="Rumpler F."/>
            <person name="Villalobos L.I.A.C."/>
            <person name="Clay J.M."/>
            <person name="Skokan R."/>
            <person name="Toyoda A."/>
            <person name="Suzuki Y."/>
            <person name="Kagoshima H."/>
            <person name="Schijlen E."/>
            <person name="Tajeshwar N."/>
            <person name="Catarino B."/>
            <person name="Hetherington A.J."/>
            <person name="Saltykova A."/>
            <person name="Bonnot C."/>
            <person name="Breuninger H."/>
            <person name="Symeonidi A."/>
            <person name="Radhakrishnan G.V."/>
            <person name="Van Nieuwerburgh F."/>
            <person name="Deforce D."/>
            <person name="Chang C."/>
            <person name="Karol K.G."/>
            <person name="Hedrich R."/>
            <person name="Ulvskov P."/>
            <person name="Glockner G."/>
            <person name="Delwiche C.F."/>
            <person name="Petrasek J."/>
            <person name="Van de Peer Y."/>
            <person name="Friml J."/>
            <person name="Beilby M."/>
            <person name="Dolan L."/>
            <person name="Kohara Y."/>
            <person name="Sugano S."/>
            <person name="Fujiyama A."/>
            <person name="Delaux P.-M."/>
            <person name="Quint M."/>
            <person name="TheiBen G."/>
            <person name="Hagemann M."/>
            <person name="Harholt J."/>
            <person name="Dunand C."/>
            <person name="Zachgo S."/>
            <person name="Langdale J."/>
            <person name="Maumus F."/>
            <person name="Straeten D.V.D."/>
            <person name="Gould S.B."/>
            <person name="Rensing S.A."/>
        </authorList>
    </citation>
    <scope>NUCLEOTIDE SEQUENCE [LARGE SCALE GENOMIC DNA]</scope>
    <source>
        <strain evidence="2 3">S276</strain>
    </source>
</reference>
<name>A0A388KAV3_CHABU</name>
<evidence type="ECO:0000313" key="2">
    <source>
        <dbReference type="EMBL" id="GBG67194.1"/>
    </source>
</evidence>
<organism evidence="2 3">
    <name type="scientific">Chara braunii</name>
    <name type="common">Braun's stonewort</name>
    <dbReference type="NCBI Taxonomy" id="69332"/>
    <lineage>
        <taxon>Eukaryota</taxon>
        <taxon>Viridiplantae</taxon>
        <taxon>Streptophyta</taxon>
        <taxon>Charophyceae</taxon>
        <taxon>Charales</taxon>
        <taxon>Characeae</taxon>
        <taxon>Chara</taxon>
    </lineage>
</organism>
<feature type="region of interest" description="Disordered" evidence="1">
    <location>
        <begin position="475"/>
        <end position="553"/>
    </location>
</feature>
<evidence type="ECO:0000313" key="3">
    <source>
        <dbReference type="Proteomes" id="UP000265515"/>
    </source>
</evidence>
<feature type="compositionally biased region" description="Low complexity" evidence="1">
    <location>
        <begin position="482"/>
        <end position="529"/>
    </location>
</feature>